<evidence type="ECO:0000256" key="1">
    <source>
        <dbReference type="ARBA" id="ARBA00022723"/>
    </source>
</evidence>
<dbReference type="EMBL" id="JASEJX010000013">
    <property type="protein sequence ID" value="KAK4517931.1"/>
    <property type="molecule type" value="Genomic_DNA"/>
</dbReference>
<dbReference type="InterPro" id="IPR013320">
    <property type="entry name" value="ConA-like_dom_sf"/>
</dbReference>
<feature type="domain" description="B30.2/SPRY" evidence="4">
    <location>
        <begin position="310"/>
        <end position="498"/>
    </location>
</feature>
<evidence type="ECO:0000313" key="5">
    <source>
        <dbReference type="EMBL" id="KAK4517931.1"/>
    </source>
</evidence>
<dbReference type="PANTHER" id="PTHR13363:SF5">
    <property type="entry name" value="E3 UBIQUITIN-PROTEIN LIGASE RNF123"/>
    <property type="match status" value="1"/>
</dbReference>
<dbReference type="GO" id="GO:0051603">
    <property type="term" value="P:proteolysis involved in protein catabolic process"/>
    <property type="evidence" value="ECO:0007669"/>
    <property type="project" value="TreeGrafter"/>
</dbReference>
<sequence>MNSAVEYPGVQLSWRRILAIAQDQPDPIAVKGVLSDDSDDEYRQEHTTFNRMQCMNKALQNIYTITSHGQGYIAFMETMAIELKYQCPISMAFLKHIIDFSEIPTQQTLEHVTMALLNKLSTKQTKINAIIIWSMLAQKFAGSLAESIWTDALGDLLIQCLYDDSNMYSLLAIESFALTGSLKRSLQDQFSIARTLQQVSDTVQQNLCLFQPSPLLPSFESIKSATTTDSPNLTLVSIKHHIRLYQELKSAFKSCKSKLSKKRKSLRKSQNWGYKTLYNDAPDHDTTKTYQDNTIVFLDLRKLHFCLNWSLTHVFSKTNQDSSLHPCQQTYLQPIDSNSHCKFSMDRLEVRNDTFFFESVRATTGIPTNTGGKWYYEVFLFTDGIMQIGWGTKQCLLSPQDGSGIGDDVHGFAFDTHRCAVWAAGELHSSSSALLGECKAGDVLGCLLDLDKSYCTFFINGQNHGLSIDVTKTEMALYPTISLTGHQHVVANFGRQAWYHSVDGAKAVNDAAPRCHTVKIKHDTTETEDEGLLCNICYAEPISTKLMPCEHDGLGENCAQTLESW</sequence>
<dbReference type="PROSITE" id="PS50188">
    <property type="entry name" value="B302_SPRY"/>
    <property type="match status" value="1"/>
</dbReference>
<evidence type="ECO:0000256" key="3">
    <source>
        <dbReference type="ARBA" id="ARBA00022833"/>
    </source>
</evidence>
<keyword evidence="6" id="KW-1185">Reference proteome</keyword>
<dbReference type="SUPFAM" id="SSF49899">
    <property type="entry name" value="Concanavalin A-like lectins/glucanases"/>
    <property type="match status" value="1"/>
</dbReference>
<dbReference type="RefSeq" id="XP_064684597.1">
    <property type="nucleotide sequence ID" value="XM_064820677.1"/>
</dbReference>
<dbReference type="PANTHER" id="PTHR13363">
    <property type="entry name" value="RING FINGER AND SRY DOMAIN-CONTAINING"/>
    <property type="match status" value="1"/>
</dbReference>
<dbReference type="InterPro" id="IPR001870">
    <property type="entry name" value="B30.2/SPRY"/>
</dbReference>
<dbReference type="InterPro" id="IPR003877">
    <property type="entry name" value="SPRY_dom"/>
</dbReference>
<keyword evidence="3" id="KW-0862">Zinc</keyword>
<dbReference type="InterPro" id="IPR045129">
    <property type="entry name" value="RNF123/RKP/RSPRY1"/>
</dbReference>
<proteinExistence type="predicted"/>
<accession>A0AAN7DMP8</accession>
<evidence type="ECO:0000259" key="4">
    <source>
        <dbReference type="PROSITE" id="PS50188"/>
    </source>
</evidence>
<dbReference type="Gene3D" id="2.60.120.920">
    <property type="match status" value="1"/>
</dbReference>
<gene>
    <name evidence="5" type="ORF">ATC70_001280</name>
</gene>
<dbReference type="SMART" id="SM00449">
    <property type="entry name" value="SPRY"/>
    <property type="match status" value="1"/>
</dbReference>
<dbReference type="GO" id="GO:0005737">
    <property type="term" value="C:cytoplasm"/>
    <property type="evidence" value="ECO:0007669"/>
    <property type="project" value="TreeGrafter"/>
</dbReference>
<evidence type="ECO:0000256" key="2">
    <source>
        <dbReference type="ARBA" id="ARBA00022771"/>
    </source>
</evidence>
<protein>
    <recommendedName>
        <fullName evidence="4">B30.2/SPRY domain-containing protein</fullName>
    </recommendedName>
</protein>
<dbReference type="GeneID" id="89944982"/>
<dbReference type="GO" id="GO:0008270">
    <property type="term" value="F:zinc ion binding"/>
    <property type="evidence" value="ECO:0007669"/>
    <property type="project" value="UniProtKB-KW"/>
</dbReference>
<name>A0AAN7DMP8_9FUNG</name>
<organism evidence="5 6">
    <name type="scientific">Mucor velutinosus</name>
    <dbReference type="NCBI Taxonomy" id="708070"/>
    <lineage>
        <taxon>Eukaryota</taxon>
        <taxon>Fungi</taxon>
        <taxon>Fungi incertae sedis</taxon>
        <taxon>Mucoromycota</taxon>
        <taxon>Mucoromycotina</taxon>
        <taxon>Mucoromycetes</taxon>
        <taxon>Mucorales</taxon>
        <taxon>Mucorineae</taxon>
        <taxon>Mucoraceae</taxon>
        <taxon>Mucor</taxon>
    </lineage>
</organism>
<keyword evidence="2" id="KW-0863">Zinc-finger</keyword>
<dbReference type="Pfam" id="PF00622">
    <property type="entry name" value="SPRY"/>
    <property type="match status" value="1"/>
</dbReference>
<comment type="caution">
    <text evidence="5">The sequence shown here is derived from an EMBL/GenBank/DDBJ whole genome shotgun (WGS) entry which is preliminary data.</text>
</comment>
<dbReference type="InterPro" id="IPR043136">
    <property type="entry name" value="B30.2/SPRY_sf"/>
</dbReference>
<dbReference type="GO" id="GO:0004842">
    <property type="term" value="F:ubiquitin-protein transferase activity"/>
    <property type="evidence" value="ECO:0007669"/>
    <property type="project" value="InterPro"/>
</dbReference>
<evidence type="ECO:0000313" key="6">
    <source>
        <dbReference type="Proteomes" id="UP001304243"/>
    </source>
</evidence>
<dbReference type="Proteomes" id="UP001304243">
    <property type="component" value="Unassembled WGS sequence"/>
</dbReference>
<reference evidence="5 6" key="1">
    <citation type="submission" date="2022-11" db="EMBL/GenBank/DDBJ databases">
        <title>Mucor velutinosus strain NIH1002 WGS.</title>
        <authorList>
            <person name="Subramanian P."/>
            <person name="Mullikin J.C."/>
            <person name="Segre J.A."/>
            <person name="Zelazny A.M."/>
        </authorList>
    </citation>
    <scope>NUCLEOTIDE SEQUENCE [LARGE SCALE GENOMIC DNA]</scope>
    <source>
        <strain evidence="5 6">NIH1002</strain>
    </source>
</reference>
<dbReference type="AlphaFoldDB" id="A0AAN7DMP8"/>
<keyword evidence="1" id="KW-0479">Metal-binding</keyword>